<feature type="compositionally biased region" description="Acidic residues" evidence="2">
    <location>
        <begin position="223"/>
        <end position="240"/>
    </location>
</feature>
<dbReference type="SMART" id="SM00324">
    <property type="entry name" value="RhoGAP"/>
    <property type="match status" value="1"/>
</dbReference>
<evidence type="ECO:0000313" key="4">
    <source>
        <dbReference type="EMBL" id="KAJ8298525.1"/>
    </source>
</evidence>
<feature type="compositionally biased region" description="Polar residues" evidence="2">
    <location>
        <begin position="193"/>
        <end position="203"/>
    </location>
</feature>
<dbReference type="EMBL" id="JARBDR010000923">
    <property type="protein sequence ID" value="KAJ8298525.1"/>
    <property type="molecule type" value="Genomic_DNA"/>
</dbReference>
<dbReference type="SUPFAM" id="SSF48350">
    <property type="entry name" value="GTPase activation domain, GAP"/>
    <property type="match status" value="1"/>
</dbReference>
<dbReference type="InterPro" id="IPR008936">
    <property type="entry name" value="Rho_GTPase_activation_prot"/>
</dbReference>
<dbReference type="InterPro" id="IPR037863">
    <property type="entry name" value="RHOGAP6/36"/>
</dbReference>
<gene>
    <name evidence="4" type="ORF">KUTeg_025056</name>
</gene>
<keyword evidence="1" id="KW-0343">GTPase activation</keyword>
<comment type="caution">
    <text evidence="4">The sequence shown here is derived from an EMBL/GenBank/DDBJ whole genome shotgun (WGS) entry which is preliminary data.</text>
</comment>
<feature type="domain" description="Rho-GAP" evidence="3">
    <location>
        <begin position="511"/>
        <end position="689"/>
    </location>
</feature>
<dbReference type="PANTHER" id="PTHR12635:SF7">
    <property type="entry name" value="RHO GTPASE ACTIVATING PROTEIN 6-RELATED"/>
    <property type="match status" value="1"/>
</dbReference>
<accession>A0ABQ9E4V5</accession>
<feature type="region of interest" description="Disordered" evidence="2">
    <location>
        <begin position="134"/>
        <end position="166"/>
    </location>
</feature>
<dbReference type="Pfam" id="PF00620">
    <property type="entry name" value="RhoGAP"/>
    <property type="match status" value="1"/>
</dbReference>
<evidence type="ECO:0000259" key="3">
    <source>
        <dbReference type="PROSITE" id="PS50238"/>
    </source>
</evidence>
<organism evidence="4 5">
    <name type="scientific">Tegillarca granosa</name>
    <name type="common">Malaysian cockle</name>
    <name type="synonym">Anadara granosa</name>
    <dbReference type="NCBI Taxonomy" id="220873"/>
    <lineage>
        <taxon>Eukaryota</taxon>
        <taxon>Metazoa</taxon>
        <taxon>Spiralia</taxon>
        <taxon>Lophotrochozoa</taxon>
        <taxon>Mollusca</taxon>
        <taxon>Bivalvia</taxon>
        <taxon>Autobranchia</taxon>
        <taxon>Pteriomorphia</taxon>
        <taxon>Arcoida</taxon>
        <taxon>Arcoidea</taxon>
        <taxon>Arcidae</taxon>
        <taxon>Tegillarca</taxon>
    </lineage>
</organism>
<evidence type="ECO:0000256" key="2">
    <source>
        <dbReference type="SAM" id="MobiDB-lite"/>
    </source>
</evidence>
<dbReference type="Gene3D" id="1.10.555.10">
    <property type="entry name" value="Rho GTPase activation protein"/>
    <property type="match status" value="1"/>
</dbReference>
<reference evidence="4 5" key="1">
    <citation type="submission" date="2022-12" db="EMBL/GenBank/DDBJ databases">
        <title>Chromosome-level genome of Tegillarca granosa.</title>
        <authorList>
            <person name="Kim J."/>
        </authorList>
    </citation>
    <scope>NUCLEOTIDE SEQUENCE [LARGE SCALE GENOMIC DNA]</scope>
    <source>
        <strain evidence="4">Teg-2019</strain>
        <tissue evidence="4">Adductor muscle</tissue>
    </source>
</reference>
<dbReference type="PROSITE" id="PS50238">
    <property type="entry name" value="RHOGAP"/>
    <property type="match status" value="1"/>
</dbReference>
<feature type="compositionally biased region" description="Basic and acidic residues" evidence="2">
    <location>
        <begin position="206"/>
        <end position="218"/>
    </location>
</feature>
<evidence type="ECO:0000313" key="5">
    <source>
        <dbReference type="Proteomes" id="UP001217089"/>
    </source>
</evidence>
<sequence length="689" mass="77378">MTVHGHRSDLDTPVKIKLATQQNGINITQAMYSNNNSINNNMNDSWNGFIFRVSPLTNGNVVPVLEQVRDSPTSIESDVKFSIGNDGEESYYAHLYNSDYEEPEYVTLDNNYFYNNVNPPTRHLSMIDFKRNQLNQSTRSEKSKPTNLRLNLDKNRNASSFKEKQFSRRSLKKIAENIGSKVLTLTPRGTGGSTPTQSKSLPQSMGRERSRSVGDLRQYEGYGVDDGEEEEEEDSKCYSDDDDGDEFGFLSYPFSSSSSLAMNNNKSPSPTHRKILPKLRSKTKPLPGVAPTSCMWSPQGNCTWCSVSGRKVVLGTTHLLNLTEAERNVLQKITLSKLQEMNLGCHITVPKDSAESHRKLKRAHHAYNKRSHSANLGALILDKITDNKNKDKDKESKENQQKGFVFGIPLQKCIANDLEMQKRKSSGSLRPEGDESAIPQPRTPRKSSSSSHSSCDNLAPNGNSSLSPNDIYRRAASSDSLTESDCSRNTNSSLLDTSSLSRQGSIQTENSPLYATGVPQVPHIVNACFKHVENNGLQVLGIFRVGSSKKRVKQLRDELDSGKDVKFDDTHNPHDVGALLKEFFRDLPEPLLTRDLYTPFVVTRRLENREQQIKALQYLISLLPVPNRDTLWALLEFLSKVVEHSTDALDADGNTLQATKWILIIWQHSLDQIFSTRQNIQKRSFPLKV</sequence>
<feature type="compositionally biased region" description="Low complexity" evidence="2">
    <location>
        <begin position="487"/>
        <end position="502"/>
    </location>
</feature>
<proteinExistence type="predicted"/>
<protein>
    <recommendedName>
        <fullName evidence="3">Rho-GAP domain-containing protein</fullName>
    </recommendedName>
</protein>
<feature type="region of interest" description="Disordered" evidence="2">
    <location>
        <begin position="421"/>
        <end position="504"/>
    </location>
</feature>
<evidence type="ECO:0000256" key="1">
    <source>
        <dbReference type="ARBA" id="ARBA00022468"/>
    </source>
</evidence>
<feature type="region of interest" description="Disordered" evidence="2">
    <location>
        <begin position="182"/>
        <end position="240"/>
    </location>
</feature>
<feature type="compositionally biased region" description="Basic and acidic residues" evidence="2">
    <location>
        <begin position="151"/>
        <end position="166"/>
    </location>
</feature>
<dbReference type="Proteomes" id="UP001217089">
    <property type="component" value="Unassembled WGS sequence"/>
</dbReference>
<name>A0ABQ9E4V5_TEGGR</name>
<keyword evidence="5" id="KW-1185">Reference proteome</keyword>
<dbReference type="InterPro" id="IPR000198">
    <property type="entry name" value="RhoGAP_dom"/>
</dbReference>
<dbReference type="PANTHER" id="PTHR12635">
    <property type="entry name" value="RHO-GTPASE-ACTIVATING PROTEIN 6 FAMILY MEMBER"/>
    <property type="match status" value="1"/>
</dbReference>